<proteinExistence type="predicted"/>
<gene>
    <name evidence="1" type="ORF">RT717_16280</name>
</gene>
<accession>A0ABZ0IHY1</accession>
<keyword evidence="2" id="KW-1185">Reference proteome</keyword>
<reference evidence="1 2" key="1">
    <citation type="journal article" date="2023" name="Microbiol. Resour. Announc.">
        <title>Complete Genome Sequence of Imperialibacter roseus strain P4T.</title>
        <authorList>
            <person name="Tizabi D.R."/>
            <person name="Bachvaroff T."/>
            <person name="Hill R.T."/>
        </authorList>
    </citation>
    <scope>NUCLEOTIDE SEQUENCE [LARGE SCALE GENOMIC DNA]</scope>
    <source>
        <strain evidence="1 2">P4T</strain>
    </source>
</reference>
<organism evidence="1 2">
    <name type="scientific">Imperialibacter roseus</name>
    <dbReference type="NCBI Taxonomy" id="1324217"/>
    <lineage>
        <taxon>Bacteria</taxon>
        <taxon>Pseudomonadati</taxon>
        <taxon>Bacteroidota</taxon>
        <taxon>Cytophagia</taxon>
        <taxon>Cytophagales</taxon>
        <taxon>Flammeovirgaceae</taxon>
        <taxon>Imperialibacter</taxon>
    </lineage>
</organism>
<evidence type="ECO:0000313" key="1">
    <source>
        <dbReference type="EMBL" id="WOK04638.1"/>
    </source>
</evidence>
<sequence>MNSTYMSENEMIKFLRKEKGLSQVDAWMLSMVVVDLNITKLLNEM</sequence>
<dbReference type="Proteomes" id="UP001302349">
    <property type="component" value="Chromosome"/>
</dbReference>
<dbReference type="Gene3D" id="3.10.28.20">
    <property type="entry name" value="Acetamidase/Formamidase-like domains"/>
    <property type="match status" value="1"/>
</dbReference>
<protein>
    <submittedName>
        <fullName evidence="1">Uncharacterized protein</fullName>
    </submittedName>
</protein>
<dbReference type="RefSeq" id="WP_317487439.1">
    <property type="nucleotide sequence ID" value="NZ_CP136051.1"/>
</dbReference>
<evidence type="ECO:0000313" key="2">
    <source>
        <dbReference type="Proteomes" id="UP001302349"/>
    </source>
</evidence>
<dbReference type="EMBL" id="CP136051">
    <property type="protein sequence ID" value="WOK04638.1"/>
    <property type="molecule type" value="Genomic_DNA"/>
</dbReference>
<name>A0ABZ0IHY1_9BACT</name>